<dbReference type="Proteomes" id="UP000594874">
    <property type="component" value="Chromosome"/>
</dbReference>
<gene>
    <name evidence="2" type="ORF">A0071_08880</name>
</gene>
<evidence type="ECO:0000259" key="1">
    <source>
        <dbReference type="PROSITE" id="PS51208"/>
    </source>
</evidence>
<sequence length="500" mass="54088">MNEVEKAAKAIQAQRAALANITAGKYTENRVVNGRNTPFEVTLLADRAAYEALSKNNAAGVDKAALKYTRNDVFVQNIGNIQRGNQAIVARYLDGLEMSLRQRTNNAGQTYNNADLHTQDVGNVARQGDILDKDGNKIGTYDNGATLDAIARIKLENLGNTLANEFRESAKSIANTNSAVSTVNSVINTANDVAIGSRIAMLNNPYGSYASKMSELKFAAVASDMGANYVDSYSNGIWANVFGGANIIDGDTGGLYGLSLGFDKQATDNVLIGGYFTYAYAEIKDNSLSQESNNFQLGLYSSIQVAPLWELNLKAYGQVSPTDQSRWDVLGNYDSDFTRKSFGLSANIGRSFGFQEDTFIVKPFVGANYYLTLTPDYKESGAAGLNIDSSTNNTLSLDLGAEFRKYFNEESYFFITPKVEQYVLNNGGDFEAALAGIALPSVDGADKNKTYGQVIIGGNFNLSKQFSANIGLGVKQILAGKVDSKNETYATGQLGFKYKF</sequence>
<organism evidence="2 3">
    <name type="scientific">Campylobacter cuniculorum</name>
    <dbReference type="NCBI Taxonomy" id="374106"/>
    <lineage>
        <taxon>Bacteria</taxon>
        <taxon>Pseudomonadati</taxon>
        <taxon>Campylobacterota</taxon>
        <taxon>Epsilonproteobacteria</taxon>
        <taxon>Campylobacterales</taxon>
        <taxon>Campylobacteraceae</taxon>
        <taxon>Campylobacter</taxon>
    </lineage>
</organism>
<proteinExistence type="predicted"/>
<dbReference type="PROSITE" id="PS51208">
    <property type="entry name" value="AUTOTRANSPORTER"/>
    <property type="match status" value="1"/>
</dbReference>
<dbReference type="InterPro" id="IPR036709">
    <property type="entry name" value="Autotransporte_beta_dom_sf"/>
</dbReference>
<accession>A0ABX6U071</accession>
<dbReference type="SMART" id="SM00869">
    <property type="entry name" value="Autotransporter"/>
    <property type="match status" value="1"/>
</dbReference>
<dbReference type="SUPFAM" id="SSF103515">
    <property type="entry name" value="Autotransporter"/>
    <property type="match status" value="1"/>
</dbReference>
<feature type="domain" description="Autotransporter" evidence="1">
    <location>
        <begin position="230"/>
        <end position="500"/>
    </location>
</feature>
<dbReference type="InterPro" id="IPR005546">
    <property type="entry name" value="Autotransporte_beta"/>
</dbReference>
<evidence type="ECO:0000313" key="3">
    <source>
        <dbReference type="Proteomes" id="UP000594874"/>
    </source>
</evidence>
<dbReference type="Pfam" id="PF03797">
    <property type="entry name" value="Autotransporter"/>
    <property type="match status" value="1"/>
</dbReference>
<keyword evidence="3" id="KW-1185">Reference proteome</keyword>
<evidence type="ECO:0000313" key="2">
    <source>
        <dbReference type="EMBL" id="QOR05336.1"/>
    </source>
</evidence>
<protein>
    <submittedName>
        <fullName evidence="2">Autotransporter outer membrane beta-barrel domain-containing protein</fullName>
    </submittedName>
</protein>
<reference evidence="2 3" key="1">
    <citation type="submission" date="2020-10" db="EMBL/GenBank/DDBJ databases">
        <title>Campylobacter and Helicobacter PacBio genomes.</title>
        <authorList>
            <person name="Lane C."/>
        </authorList>
    </citation>
    <scope>NUCLEOTIDE SEQUENCE [LARGE SCALE GENOMIC DNA]</scope>
    <source>
        <strain evidence="2 3">2010D-8469</strain>
    </source>
</reference>
<dbReference type="Gene3D" id="2.40.128.130">
    <property type="entry name" value="Autotransporter beta-domain"/>
    <property type="match status" value="1"/>
</dbReference>
<dbReference type="EMBL" id="CP063091">
    <property type="protein sequence ID" value="QOR05336.1"/>
    <property type="molecule type" value="Genomic_DNA"/>
</dbReference>
<name>A0ABX6U071_9BACT</name>